<dbReference type="GO" id="GO:0006814">
    <property type="term" value="P:sodium ion transport"/>
    <property type="evidence" value="ECO:0007669"/>
    <property type="project" value="InterPro"/>
</dbReference>
<dbReference type="PANTHER" id="PTHR11328:SF24">
    <property type="entry name" value="MAJOR FACILITATOR SUPERFAMILY (MFS) PROFILE DOMAIN-CONTAINING PROTEIN"/>
    <property type="match status" value="1"/>
</dbReference>
<feature type="transmembrane region" description="Helical" evidence="1">
    <location>
        <begin position="83"/>
        <end position="102"/>
    </location>
</feature>
<dbReference type="Pfam" id="PF13347">
    <property type="entry name" value="MFS_2"/>
    <property type="match status" value="1"/>
</dbReference>
<dbReference type="InterPro" id="IPR036259">
    <property type="entry name" value="MFS_trans_sf"/>
</dbReference>
<protein>
    <submittedName>
        <fullName evidence="2">Putative Sugar (Glycoside-Pentoside-Hexuronide) transporter</fullName>
    </submittedName>
</protein>
<dbReference type="InterPro" id="IPR039672">
    <property type="entry name" value="MFS_2"/>
</dbReference>
<dbReference type="Gene3D" id="1.20.1250.20">
    <property type="entry name" value="MFS general substrate transporter like domains"/>
    <property type="match status" value="2"/>
</dbReference>
<dbReference type="NCBIfam" id="TIGR00792">
    <property type="entry name" value="gph"/>
    <property type="match status" value="1"/>
</dbReference>
<feature type="transmembrane region" description="Helical" evidence="1">
    <location>
        <begin position="156"/>
        <end position="176"/>
    </location>
</feature>
<feature type="transmembrane region" description="Helical" evidence="1">
    <location>
        <begin position="322"/>
        <end position="343"/>
    </location>
</feature>
<dbReference type="OrthoDB" id="9764596at2"/>
<dbReference type="Proteomes" id="UP000195514">
    <property type="component" value="Chromosome I"/>
</dbReference>
<dbReference type="GO" id="GO:0005886">
    <property type="term" value="C:plasma membrane"/>
    <property type="evidence" value="ECO:0007669"/>
    <property type="project" value="TreeGrafter"/>
</dbReference>
<dbReference type="SUPFAM" id="SSF103473">
    <property type="entry name" value="MFS general substrate transporter"/>
    <property type="match status" value="1"/>
</dbReference>
<dbReference type="CDD" id="cd17332">
    <property type="entry name" value="MFS_MelB_like"/>
    <property type="match status" value="1"/>
</dbReference>
<keyword evidence="1" id="KW-0472">Membrane</keyword>
<feature type="transmembrane region" description="Helical" evidence="1">
    <location>
        <begin position="182"/>
        <end position="205"/>
    </location>
</feature>
<organism evidence="2 3">
    <name type="scientific">Candidatus Brevifilum fermentans</name>
    <dbReference type="NCBI Taxonomy" id="1986204"/>
    <lineage>
        <taxon>Bacteria</taxon>
        <taxon>Bacillati</taxon>
        <taxon>Chloroflexota</taxon>
        <taxon>Anaerolineae</taxon>
        <taxon>Anaerolineales</taxon>
        <taxon>Anaerolineaceae</taxon>
        <taxon>Candidatus Brevifilum</taxon>
    </lineage>
</organism>
<keyword evidence="1" id="KW-0812">Transmembrane</keyword>
<evidence type="ECO:0000256" key="1">
    <source>
        <dbReference type="SAM" id="Phobius"/>
    </source>
</evidence>
<feature type="transmembrane region" description="Helical" evidence="1">
    <location>
        <begin position="231"/>
        <end position="255"/>
    </location>
</feature>
<dbReference type="EMBL" id="LT859958">
    <property type="protein sequence ID" value="SMX54210.1"/>
    <property type="molecule type" value="Genomic_DNA"/>
</dbReference>
<feature type="transmembrane region" description="Helical" evidence="1">
    <location>
        <begin position="406"/>
        <end position="426"/>
    </location>
</feature>
<keyword evidence="3" id="KW-1185">Reference proteome</keyword>
<dbReference type="GO" id="GO:0008643">
    <property type="term" value="P:carbohydrate transport"/>
    <property type="evidence" value="ECO:0007669"/>
    <property type="project" value="InterPro"/>
</dbReference>
<dbReference type="GO" id="GO:0015293">
    <property type="term" value="F:symporter activity"/>
    <property type="evidence" value="ECO:0007669"/>
    <property type="project" value="InterPro"/>
</dbReference>
<reference evidence="3" key="1">
    <citation type="submission" date="2017-05" db="EMBL/GenBank/DDBJ databases">
        <authorList>
            <person name="Kirkegaard R."/>
            <person name="Mcilroy J S."/>
        </authorList>
    </citation>
    <scope>NUCLEOTIDE SEQUENCE [LARGE SCALE GENOMIC DNA]</scope>
</reference>
<dbReference type="RefSeq" id="WP_087862076.1">
    <property type="nucleotide sequence ID" value="NZ_LT859958.1"/>
</dbReference>
<sequence length="459" mass="51088">MAENANKLSKRTKIFYGIGDLGNALVNSAVQFFLMKFYTDGALIPPALAGNALLIGKIWDAINDPLFGWFTDRTKNRFGKRRVFMLFGAIPLAIAIALLWFVPTQNRVWAFFWIAATFLLFDTIWTLTNVPYYALTAELTDDYDERSSLTTYRMAMAVPAYLVGAALTPAIVGMFAVQRTGWAFIGIAYGIFAGLVLIISALGFCERKDLAVAEPETSPLKSFGNAFKNKAFVQLCIIYFTLNISFAFCKILMAYYVEYQLLMKDQISIAMGLMLICVTLSLPFWQWLGKKMDKGPVYAIGMGIGAIAVLITFFLPNKPTNLLYLLFVLVGFGFAVNWIYPWAMVADVGDYDRAETGQQRSGMYYGVWGLATKLSEALALAGVGWILSGFGYVPNVAQTPHALLGIRLFFGLVPAIFIFITLPFLFKYPITRKTHAIVRAKLEAMDAAARAEKEQDSKE</sequence>
<evidence type="ECO:0000313" key="3">
    <source>
        <dbReference type="Proteomes" id="UP000195514"/>
    </source>
</evidence>
<feature type="transmembrane region" description="Helical" evidence="1">
    <location>
        <begin position="267"/>
        <end position="285"/>
    </location>
</feature>
<name>A0A1Y6K866_9CHLR</name>
<gene>
    <name evidence="2" type="ORF">CFX1CAM_1145</name>
</gene>
<keyword evidence="1" id="KW-1133">Transmembrane helix</keyword>
<feature type="transmembrane region" description="Helical" evidence="1">
    <location>
        <begin position="364"/>
        <end position="386"/>
    </location>
</feature>
<dbReference type="KEGG" id="abat:CFX1CAM_1145"/>
<feature type="transmembrane region" description="Helical" evidence="1">
    <location>
        <begin position="108"/>
        <end position="135"/>
    </location>
</feature>
<dbReference type="PANTHER" id="PTHR11328">
    <property type="entry name" value="MAJOR FACILITATOR SUPERFAMILY DOMAIN-CONTAINING PROTEIN"/>
    <property type="match status" value="1"/>
</dbReference>
<dbReference type="AlphaFoldDB" id="A0A1Y6K866"/>
<feature type="transmembrane region" description="Helical" evidence="1">
    <location>
        <begin position="297"/>
        <end position="316"/>
    </location>
</feature>
<dbReference type="InterPro" id="IPR001927">
    <property type="entry name" value="Na/Gal_symport"/>
</dbReference>
<evidence type="ECO:0000313" key="2">
    <source>
        <dbReference type="EMBL" id="SMX54210.1"/>
    </source>
</evidence>
<proteinExistence type="predicted"/>
<accession>A0A1Y6K866</accession>